<name>A0AAW2LKK4_9LAMI</name>
<proteinExistence type="predicted"/>
<comment type="caution">
    <text evidence="1">The sequence shown here is derived from an EMBL/GenBank/DDBJ whole genome shotgun (WGS) entry which is preliminary data.</text>
</comment>
<dbReference type="EMBL" id="JACGWM010000020">
    <property type="protein sequence ID" value="KAL0318251.1"/>
    <property type="molecule type" value="Genomic_DNA"/>
</dbReference>
<evidence type="ECO:0008006" key="2">
    <source>
        <dbReference type="Google" id="ProtNLM"/>
    </source>
</evidence>
<organism evidence="1">
    <name type="scientific">Sesamum calycinum</name>
    <dbReference type="NCBI Taxonomy" id="2727403"/>
    <lineage>
        <taxon>Eukaryota</taxon>
        <taxon>Viridiplantae</taxon>
        <taxon>Streptophyta</taxon>
        <taxon>Embryophyta</taxon>
        <taxon>Tracheophyta</taxon>
        <taxon>Spermatophyta</taxon>
        <taxon>Magnoliopsida</taxon>
        <taxon>eudicotyledons</taxon>
        <taxon>Gunneridae</taxon>
        <taxon>Pentapetalae</taxon>
        <taxon>asterids</taxon>
        <taxon>lamiids</taxon>
        <taxon>Lamiales</taxon>
        <taxon>Pedaliaceae</taxon>
        <taxon>Sesamum</taxon>
    </lineage>
</organism>
<protein>
    <recommendedName>
        <fullName evidence="2">Gag/pol protein</fullName>
    </recommendedName>
</protein>
<dbReference type="AlphaFoldDB" id="A0AAW2LKK4"/>
<reference evidence="1" key="1">
    <citation type="submission" date="2020-06" db="EMBL/GenBank/DDBJ databases">
        <authorList>
            <person name="Li T."/>
            <person name="Hu X."/>
            <person name="Zhang T."/>
            <person name="Song X."/>
            <person name="Zhang H."/>
            <person name="Dai N."/>
            <person name="Sheng W."/>
            <person name="Hou X."/>
            <person name="Wei L."/>
        </authorList>
    </citation>
    <scope>NUCLEOTIDE SEQUENCE</scope>
    <source>
        <strain evidence="1">KEN8</strain>
        <tissue evidence="1">Leaf</tissue>
    </source>
</reference>
<accession>A0AAW2LKK4</accession>
<sequence>MLASSRTMMMQNHNRDLYSSLTVVWWLGRVPSRIADSTTEVEYIAASEAAKEAVWMKNYIQELGVVPSIAEPVVIFSDNNRAIARKQRNRDLITDPNTFSNDTICLERWWEEVTFGWTESTQ</sequence>
<reference evidence="1" key="2">
    <citation type="journal article" date="2024" name="Plant">
        <title>Genomic evolution and insights into agronomic trait innovations of Sesamum species.</title>
        <authorList>
            <person name="Miao H."/>
            <person name="Wang L."/>
            <person name="Qu L."/>
            <person name="Liu H."/>
            <person name="Sun Y."/>
            <person name="Le M."/>
            <person name="Wang Q."/>
            <person name="Wei S."/>
            <person name="Zheng Y."/>
            <person name="Lin W."/>
            <person name="Duan Y."/>
            <person name="Cao H."/>
            <person name="Xiong S."/>
            <person name="Wang X."/>
            <person name="Wei L."/>
            <person name="Li C."/>
            <person name="Ma Q."/>
            <person name="Ju M."/>
            <person name="Zhao R."/>
            <person name="Li G."/>
            <person name="Mu C."/>
            <person name="Tian Q."/>
            <person name="Mei H."/>
            <person name="Zhang T."/>
            <person name="Gao T."/>
            <person name="Zhang H."/>
        </authorList>
    </citation>
    <scope>NUCLEOTIDE SEQUENCE</scope>
    <source>
        <strain evidence="1">KEN8</strain>
    </source>
</reference>
<gene>
    <name evidence="1" type="ORF">Scaly_2849600</name>
</gene>
<evidence type="ECO:0000313" key="1">
    <source>
        <dbReference type="EMBL" id="KAL0318251.1"/>
    </source>
</evidence>